<dbReference type="Gene3D" id="1.20.144.10">
    <property type="entry name" value="Phosphatidic acid phosphatase type 2/haloperoxidase"/>
    <property type="match status" value="1"/>
</dbReference>
<dbReference type="PATRIC" id="fig|927665.4.peg.1938"/>
<evidence type="ECO:0000313" key="4">
    <source>
        <dbReference type="Proteomes" id="UP000033047"/>
    </source>
</evidence>
<protein>
    <recommendedName>
        <fullName evidence="2">Phosphatidic acid phosphatase type 2/haloperoxidase domain-containing protein</fullName>
    </recommendedName>
</protein>
<dbReference type="EMBL" id="AQHV01000011">
    <property type="protein sequence ID" value="KKB55923.1"/>
    <property type="molecule type" value="Genomic_DNA"/>
</dbReference>
<dbReference type="InterPro" id="IPR000326">
    <property type="entry name" value="PAP2/HPO"/>
</dbReference>
<comment type="caution">
    <text evidence="3">The sequence shown here is derived from an EMBL/GenBank/DDBJ whole genome shotgun (WGS) entry which is preliminary data.</text>
</comment>
<organism evidence="3 4">
    <name type="scientific">Parabacteroides goldsteinii DSM 19448 = WAL 12034</name>
    <dbReference type="NCBI Taxonomy" id="927665"/>
    <lineage>
        <taxon>Bacteria</taxon>
        <taxon>Pseudomonadati</taxon>
        <taxon>Bacteroidota</taxon>
        <taxon>Bacteroidia</taxon>
        <taxon>Bacteroidales</taxon>
        <taxon>Tannerellaceae</taxon>
        <taxon>Parabacteroides</taxon>
    </lineage>
</organism>
<dbReference type="STRING" id="927665.HMPREF1535_01895"/>
<name>A0A0F5JDV5_9BACT</name>
<reference evidence="3 4" key="1">
    <citation type="submission" date="2013-04" db="EMBL/GenBank/DDBJ databases">
        <title>The Genome Sequence of Parabacteroides goldsteinii DSM 19448.</title>
        <authorList>
            <consortium name="The Broad Institute Genomics Platform"/>
            <person name="Earl A."/>
            <person name="Ward D."/>
            <person name="Feldgarden M."/>
            <person name="Gevers D."/>
            <person name="Martens E."/>
            <person name="Sakamoto M."/>
            <person name="Benno Y."/>
            <person name="Song Y."/>
            <person name="Liu C."/>
            <person name="Lee J."/>
            <person name="Bolanos M."/>
            <person name="Vaisanen M.L."/>
            <person name="Finegold S.M."/>
            <person name="Walker B."/>
            <person name="Young S."/>
            <person name="Zeng Q."/>
            <person name="Gargeya S."/>
            <person name="Fitzgerald M."/>
            <person name="Haas B."/>
            <person name="Abouelleil A."/>
            <person name="Allen A.W."/>
            <person name="Alvarado L."/>
            <person name="Arachchi H.M."/>
            <person name="Berlin A.M."/>
            <person name="Chapman S.B."/>
            <person name="Gainer-Dewar J."/>
            <person name="Goldberg J."/>
            <person name="Griggs A."/>
            <person name="Gujja S."/>
            <person name="Hansen M."/>
            <person name="Howarth C."/>
            <person name="Imamovic A."/>
            <person name="Ireland A."/>
            <person name="Larimer J."/>
            <person name="McCowan C."/>
            <person name="Murphy C."/>
            <person name="Pearson M."/>
            <person name="Poon T.W."/>
            <person name="Priest M."/>
            <person name="Roberts A."/>
            <person name="Saif S."/>
            <person name="Shea T."/>
            <person name="Sisk P."/>
            <person name="Sykes S."/>
            <person name="Wortman J."/>
            <person name="Nusbaum C."/>
            <person name="Birren B."/>
        </authorList>
    </citation>
    <scope>NUCLEOTIDE SEQUENCE [LARGE SCALE GENOMIC DNA]</scope>
    <source>
        <strain evidence="3 4">DSM 19448</strain>
    </source>
</reference>
<dbReference type="SMART" id="SM00014">
    <property type="entry name" value="acidPPc"/>
    <property type="match status" value="1"/>
</dbReference>
<dbReference type="Proteomes" id="UP000033047">
    <property type="component" value="Unassembled WGS sequence"/>
</dbReference>
<evidence type="ECO:0000259" key="2">
    <source>
        <dbReference type="SMART" id="SM00014"/>
    </source>
</evidence>
<dbReference type="SUPFAM" id="SSF48317">
    <property type="entry name" value="Acid phosphatase/Vanadium-dependent haloperoxidase"/>
    <property type="match status" value="1"/>
</dbReference>
<dbReference type="InterPro" id="IPR036938">
    <property type="entry name" value="PAP2/HPO_sf"/>
</dbReference>
<dbReference type="CDD" id="cd03394">
    <property type="entry name" value="PAP2_like_5"/>
    <property type="match status" value="1"/>
</dbReference>
<feature type="signal peptide" evidence="1">
    <location>
        <begin position="1"/>
        <end position="21"/>
    </location>
</feature>
<evidence type="ECO:0000256" key="1">
    <source>
        <dbReference type="SAM" id="SignalP"/>
    </source>
</evidence>
<accession>A0A0F5JDV5</accession>
<sequence length="465" mass="51989">MLQRKMLSFLFMMIFIPSVRAQWKDSTRSINKEHEFETTYNKISENKVYQMLRVPVPLFAISAITYGQGDKFRTLRNTHTPNFHYRYDDFLQYTPLLAVYGMKLGGVESRSSWPRMIVSNAFSATIMAATVNSMKYTIKRERPDGSKNNSFPSGHTATAFMAATIMHREYGLTRSPLYSIGGYTVATATAFSRQLNNRHWLSDVLAGAGIGILSTELGYFLADLIFKDKGLNLPDKLRESAPKGGRPSFLEFAVGYSIINGSIEVGKNIRLSSPGATNVSVKGGYFFNPYFGIGGEITALASPMAFDMSLYTGTTPSTRYDITRVHADPTGVFTFTARPYFSLPVASKLLLGTKFQAGYSYLVKNEVEMDLQEKHPPYGTINNIAFMKGNSSSNYVLRTGISATGIVSRNLGIRMFVDYDYTFLKAPYEILTSLRDSQPVYGESHLSKHKIHYFTIGATVTALFW</sequence>
<gene>
    <name evidence="3" type="ORF">HMPREF1535_01895</name>
</gene>
<feature type="domain" description="Phosphatidic acid phosphatase type 2/haloperoxidase" evidence="2">
    <location>
        <begin position="117"/>
        <end position="219"/>
    </location>
</feature>
<dbReference type="PANTHER" id="PTHR14969">
    <property type="entry name" value="SPHINGOSINE-1-PHOSPHATE PHOSPHOHYDROLASE"/>
    <property type="match status" value="1"/>
</dbReference>
<keyword evidence="1" id="KW-0732">Signal</keyword>
<dbReference type="Pfam" id="PF01569">
    <property type="entry name" value="PAP2"/>
    <property type="match status" value="1"/>
</dbReference>
<evidence type="ECO:0000313" key="3">
    <source>
        <dbReference type="EMBL" id="KKB55923.1"/>
    </source>
</evidence>
<feature type="chain" id="PRO_5002489744" description="Phosphatidic acid phosphatase type 2/haloperoxidase domain-containing protein" evidence="1">
    <location>
        <begin position="22"/>
        <end position="465"/>
    </location>
</feature>
<dbReference type="AlphaFoldDB" id="A0A0F5JDV5"/>
<dbReference type="RefSeq" id="WP_046145950.1">
    <property type="nucleotide sequence ID" value="NZ_KQ033912.1"/>
</dbReference>
<proteinExistence type="predicted"/>
<dbReference type="HOGENOM" id="CLU_036394_0_0_10"/>
<dbReference type="PANTHER" id="PTHR14969:SF13">
    <property type="entry name" value="AT30094P"/>
    <property type="match status" value="1"/>
</dbReference>